<organism evidence="1 2">
    <name type="scientific">Solanum stoloniferum</name>
    <dbReference type="NCBI Taxonomy" id="62892"/>
    <lineage>
        <taxon>Eukaryota</taxon>
        <taxon>Viridiplantae</taxon>
        <taxon>Streptophyta</taxon>
        <taxon>Embryophyta</taxon>
        <taxon>Tracheophyta</taxon>
        <taxon>Spermatophyta</taxon>
        <taxon>Magnoliopsida</taxon>
        <taxon>eudicotyledons</taxon>
        <taxon>Gunneridae</taxon>
        <taxon>Pentapetalae</taxon>
        <taxon>asterids</taxon>
        <taxon>lamiids</taxon>
        <taxon>Solanales</taxon>
        <taxon>Solanaceae</taxon>
        <taxon>Solanoideae</taxon>
        <taxon>Solaneae</taxon>
        <taxon>Solanum</taxon>
    </lineage>
</organism>
<gene>
    <name evidence="1" type="ORF">AABB24_012652</name>
</gene>
<proteinExistence type="predicted"/>
<keyword evidence="2" id="KW-1185">Reference proteome</keyword>
<protein>
    <submittedName>
        <fullName evidence="1">Uncharacterized protein</fullName>
    </submittedName>
</protein>
<accession>A0ABD2U7C8</accession>
<sequence>PPFLFPIKCLFLSINLSFPFLFHLDFSSLRKTLPLLSPFYLFSLLSPLFSSFSPCLKHDRWPLLNSDLCSSNSPNVLSLSSNSSDESLVSPSLSSKRNYLQQRRRVRSKSNRVLLELSLLRTCIVSGHGTKEHV</sequence>
<dbReference type="EMBL" id="JBJKTR010000007">
    <property type="protein sequence ID" value="KAL3363483.1"/>
    <property type="molecule type" value="Genomic_DNA"/>
</dbReference>
<evidence type="ECO:0000313" key="1">
    <source>
        <dbReference type="EMBL" id="KAL3363483.1"/>
    </source>
</evidence>
<comment type="caution">
    <text evidence="1">The sequence shown here is derived from an EMBL/GenBank/DDBJ whole genome shotgun (WGS) entry which is preliminary data.</text>
</comment>
<feature type="non-terminal residue" evidence="1">
    <location>
        <position position="1"/>
    </location>
</feature>
<dbReference type="AlphaFoldDB" id="A0ABD2U7C8"/>
<name>A0ABD2U7C8_9SOLN</name>
<evidence type="ECO:0000313" key="2">
    <source>
        <dbReference type="Proteomes" id="UP001627284"/>
    </source>
</evidence>
<reference evidence="1 2" key="1">
    <citation type="submission" date="2024-05" db="EMBL/GenBank/DDBJ databases">
        <title>De novo assembly of an allotetraploid wild potato.</title>
        <authorList>
            <person name="Hosaka A.J."/>
        </authorList>
    </citation>
    <scope>NUCLEOTIDE SEQUENCE [LARGE SCALE GENOMIC DNA]</scope>
    <source>
        <tissue evidence="1">Young leaves</tissue>
    </source>
</reference>
<dbReference type="Proteomes" id="UP001627284">
    <property type="component" value="Unassembled WGS sequence"/>
</dbReference>